<reference evidence="2" key="1">
    <citation type="submission" date="2021-04" db="EMBL/GenBank/DDBJ databases">
        <title>Biosynthetic gene clusters of Dactylosporangioum roseum.</title>
        <authorList>
            <person name="Hartkoorn R.C."/>
            <person name="Beaudoing E."/>
            <person name="Hot D."/>
            <person name="Moureu S."/>
        </authorList>
    </citation>
    <scope>NUCLEOTIDE SEQUENCE</scope>
    <source>
        <strain evidence="2">NRRL B-16295</strain>
    </source>
</reference>
<feature type="region of interest" description="Disordered" evidence="1">
    <location>
        <begin position="91"/>
        <end position="115"/>
    </location>
</feature>
<gene>
    <name evidence="2" type="ORF">Drose_06955</name>
</gene>
<organism evidence="2 3">
    <name type="scientific">Dactylosporangium roseum</name>
    <dbReference type="NCBI Taxonomy" id="47989"/>
    <lineage>
        <taxon>Bacteria</taxon>
        <taxon>Bacillati</taxon>
        <taxon>Actinomycetota</taxon>
        <taxon>Actinomycetes</taxon>
        <taxon>Micromonosporales</taxon>
        <taxon>Micromonosporaceae</taxon>
        <taxon>Dactylosporangium</taxon>
    </lineage>
</organism>
<name>A0ABY5Z7G5_9ACTN</name>
<dbReference type="RefSeq" id="WP_260727372.1">
    <property type="nucleotide sequence ID" value="NZ_BAAABS010000033.1"/>
</dbReference>
<accession>A0ABY5Z7G5</accession>
<sequence length="115" mass="12163">MTTDSQSGSGSTFDPAAFRQRAIEQATLSCSRDADAFDRDAQRLDATGNHDRATTQRHTAAAIREVAAGWSDAPSAAVDLQAAERFAATAARLAPADSHTDTDTDDNTDDDADTF</sequence>
<feature type="compositionally biased region" description="Acidic residues" evidence="1">
    <location>
        <begin position="103"/>
        <end position="115"/>
    </location>
</feature>
<dbReference type="Proteomes" id="UP001058271">
    <property type="component" value="Chromosome"/>
</dbReference>
<evidence type="ECO:0000313" key="2">
    <source>
        <dbReference type="EMBL" id="UWZ38003.1"/>
    </source>
</evidence>
<evidence type="ECO:0000256" key="1">
    <source>
        <dbReference type="SAM" id="MobiDB-lite"/>
    </source>
</evidence>
<keyword evidence="3" id="KW-1185">Reference proteome</keyword>
<dbReference type="EMBL" id="CP073721">
    <property type="protein sequence ID" value="UWZ38003.1"/>
    <property type="molecule type" value="Genomic_DNA"/>
</dbReference>
<evidence type="ECO:0000313" key="3">
    <source>
        <dbReference type="Proteomes" id="UP001058271"/>
    </source>
</evidence>
<proteinExistence type="predicted"/>
<protein>
    <submittedName>
        <fullName evidence="2">Uncharacterized protein</fullName>
    </submittedName>
</protein>